<dbReference type="NCBIfam" id="TIGR00133">
    <property type="entry name" value="gatB"/>
    <property type="match status" value="1"/>
</dbReference>
<comment type="function">
    <text evidence="8 11">Allows the formation of correctly charged Asn-tRNA(Asn) or Gln-tRNA(Gln) through the transamidation of misacylated Asp-tRNA(Asn) or Glu-tRNA(Gln) in organisms which lack either or both of asparaginyl-tRNA or glutaminyl-tRNA synthetases. The reaction takes place in the presence of glutamine and ATP through an activated phospho-Asp-tRNA(Asn) or phospho-Glu-tRNA(Gln).</text>
</comment>
<accession>A0A5B9PED8</accession>
<dbReference type="Pfam" id="PF02637">
    <property type="entry name" value="GatB_Yqey"/>
    <property type="match status" value="1"/>
</dbReference>
<evidence type="ECO:0000256" key="8">
    <source>
        <dbReference type="ARBA" id="ARBA00024799"/>
    </source>
</evidence>
<dbReference type="RefSeq" id="WP_075083010.1">
    <property type="nucleotide sequence ID" value="NZ_CP042912.1"/>
</dbReference>
<dbReference type="InterPro" id="IPR017959">
    <property type="entry name" value="Asn/Gln-tRNA_amidoTrfase_suB/E"/>
</dbReference>
<dbReference type="Proteomes" id="UP000322214">
    <property type="component" value="Chromosome"/>
</dbReference>
<dbReference type="Gene3D" id="1.10.10.410">
    <property type="match status" value="1"/>
</dbReference>
<dbReference type="EC" id="6.3.5.-" evidence="11"/>
<organism evidence="14 15">
    <name type="scientific">Mariniblastus fucicola</name>
    <dbReference type="NCBI Taxonomy" id="980251"/>
    <lineage>
        <taxon>Bacteria</taxon>
        <taxon>Pseudomonadati</taxon>
        <taxon>Planctomycetota</taxon>
        <taxon>Planctomycetia</taxon>
        <taxon>Pirellulales</taxon>
        <taxon>Pirellulaceae</taxon>
        <taxon>Mariniblastus</taxon>
    </lineage>
</organism>
<comment type="similarity">
    <text evidence="1 11">Belongs to the GatB/GatE family. GatB subfamily.</text>
</comment>
<keyword evidence="5 11" id="KW-0547">Nucleotide-binding</keyword>
<dbReference type="NCBIfam" id="NF004012">
    <property type="entry name" value="PRK05477.1-2"/>
    <property type="match status" value="1"/>
</dbReference>
<evidence type="ECO:0000256" key="7">
    <source>
        <dbReference type="ARBA" id="ARBA00022917"/>
    </source>
</evidence>
<keyword evidence="4 11" id="KW-0436">Ligase</keyword>
<evidence type="ECO:0000256" key="9">
    <source>
        <dbReference type="ARBA" id="ARBA00047380"/>
    </source>
</evidence>
<evidence type="ECO:0000256" key="5">
    <source>
        <dbReference type="ARBA" id="ARBA00022741"/>
    </source>
</evidence>
<evidence type="ECO:0000256" key="4">
    <source>
        <dbReference type="ARBA" id="ARBA00022598"/>
    </source>
</evidence>
<dbReference type="STRING" id="980251.GCA_001642875_00212"/>
<dbReference type="GO" id="GO:0005524">
    <property type="term" value="F:ATP binding"/>
    <property type="evidence" value="ECO:0007669"/>
    <property type="project" value="UniProtKB-KW"/>
</dbReference>
<dbReference type="InterPro" id="IPR023168">
    <property type="entry name" value="GatB_Yqey_C_2"/>
</dbReference>
<dbReference type="GO" id="GO:0050567">
    <property type="term" value="F:glutaminyl-tRNA synthase (glutamine-hydrolyzing) activity"/>
    <property type="evidence" value="ECO:0007669"/>
    <property type="project" value="UniProtKB-UniRule"/>
</dbReference>
<dbReference type="GO" id="GO:0050566">
    <property type="term" value="F:asparaginyl-tRNA synthase (glutamine-hydrolyzing) activity"/>
    <property type="evidence" value="ECO:0007669"/>
    <property type="project" value="RHEA"/>
</dbReference>
<dbReference type="InterPro" id="IPR006075">
    <property type="entry name" value="Asn/Gln-tRNA_Trfase_suB/E_cat"/>
</dbReference>
<dbReference type="PROSITE" id="PS01234">
    <property type="entry name" value="GATB"/>
    <property type="match status" value="1"/>
</dbReference>
<dbReference type="InterPro" id="IPR014746">
    <property type="entry name" value="Gln_synth/guanido_kin_cat_dom"/>
</dbReference>
<comment type="subunit">
    <text evidence="2 11">Heterotrimer of A, B and C subunits.</text>
</comment>
<dbReference type="PANTHER" id="PTHR11659:SF0">
    <property type="entry name" value="GLUTAMYL-TRNA(GLN) AMIDOTRANSFERASE SUBUNIT B, MITOCHONDRIAL"/>
    <property type="match status" value="1"/>
</dbReference>
<dbReference type="PANTHER" id="PTHR11659">
    <property type="entry name" value="GLUTAMYL-TRNA GLN AMIDOTRANSFERASE SUBUNIT B MITOCHONDRIAL AND PROKARYOTIC PET112-RELATED"/>
    <property type="match status" value="1"/>
</dbReference>
<dbReference type="SUPFAM" id="SSF55931">
    <property type="entry name" value="Glutamine synthetase/guanido kinase"/>
    <property type="match status" value="1"/>
</dbReference>
<evidence type="ECO:0000256" key="6">
    <source>
        <dbReference type="ARBA" id="ARBA00022840"/>
    </source>
</evidence>
<keyword evidence="14" id="KW-0808">Transferase</keyword>
<dbReference type="InterPro" id="IPR018027">
    <property type="entry name" value="Asn/Gln_amidotransferase"/>
</dbReference>
<feature type="domain" description="Asn/Gln amidotransferase" evidence="13">
    <location>
        <begin position="350"/>
        <end position="500"/>
    </location>
</feature>
<evidence type="ECO:0000313" key="14">
    <source>
        <dbReference type="EMBL" id="QEG23869.1"/>
    </source>
</evidence>
<dbReference type="AlphaFoldDB" id="A0A5B9PED8"/>
<dbReference type="HAMAP" id="MF_00121">
    <property type="entry name" value="GatB"/>
    <property type="match status" value="1"/>
</dbReference>
<protein>
    <recommendedName>
        <fullName evidence="3 11">Aspartyl/glutamyl-tRNA(Asn/Gln) amidotransferase subunit B</fullName>
        <shortName evidence="11">Asp/Glu-ADT subunit B</shortName>
        <ecNumber evidence="11">6.3.5.-</ecNumber>
    </recommendedName>
</protein>
<dbReference type="NCBIfam" id="NF004014">
    <property type="entry name" value="PRK05477.1-4"/>
    <property type="match status" value="1"/>
</dbReference>
<dbReference type="OrthoDB" id="9804078at2"/>
<keyword evidence="15" id="KW-1185">Reference proteome</keyword>
<gene>
    <name evidence="11 14" type="primary">gatB</name>
    <name evidence="14" type="ORF">MFFC18_37730</name>
</gene>
<keyword evidence="6 11" id="KW-0067">ATP-binding</keyword>
<dbReference type="KEGG" id="mff:MFFC18_37730"/>
<name>A0A5B9PED8_9BACT</name>
<comment type="catalytic activity">
    <reaction evidence="9 11">
        <text>L-aspartyl-tRNA(Asn) + L-glutamine + ATP + H2O = L-asparaginyl-tRNA(Asn) + L-glutamate + ADP + phosphate + 2 H(+)</text>
        <dbReference type="Rhea" id="RHEA:14513"/>
        <dbReference type="Rhea" id="RHEA-COMP:9674"/>
        <dbReference type="Rhea" id="RHEA-COMP:9677"/>
        <dbReference type="ChEBI" id="CHEBI:15377"/>
        <dbReference type="ChEBI" id="CHEBI:15378"/>
        <dbReference type="ChEBI" id="CHEBI:29985"/>
        <dbReference type="ChEBI" id="CHEBI:30616"/>
        <dbReference type="ChEBI" id="CHEBI:43474"/>
        <dbReference type="ChEBI" id="CHEBI:58359"/>
        <dbReference type="ChEBI" id="CHEBI:78515"/>
        <dbReference type="ChEBI" id="CHEBI:78516"/>
        <dbReference type="ChEBI" id="CHEBI:456216"/>
    </reaction>
</comment>
<dbReference type="GO" id="GO:0006412">
    <property type="term" value="P:translation"/>
    <property type="evidence" value="ECO:0007669"/>
    <property type="project" value="UniProtKB-UniRule"/>
</dbReference>
<dbReference type="InterPro" id="IPR004413">
    <property type="entry name" value="GatB"/>
</dbReference>
<proteinExistence type="inferred from homology"/>
<comment type="catalytic activity">
    <reaction evidence="10 11">
        <text>L-glutamyl-tRNA(Gln) + L-glutamine + ATP + H2O = L-glutaminyl-tRNA(Gln) + L-glutamate + ADP + phosphate + H(+)</text>
        <dbReference type="Rhea" id="RHEA:17521"/>
        <dbReference type="Rhea" id="RHEA-COMP:9681"/>
        <dbReference type="Rhea" id="RHEA-COMP:9684"/>
        <dbReference type="ChEBI" id="CHEBI:15377"/>
        <dbReference type="ChEBI" id="CHEBI:15378"/>
        <dbReference type="ChEBI" id="CHEBI:29985"/>
        <dbReference type="ChEBI" id="CHEBI:30616"/>
        <dbReference type="ChEBI" id="CHEBI:43474"/>
        <dbReference type="ChEBI" id="CHEBI:58359"/>
        <dbReference type="ChEBI" id="CHEBI:78520"/>
        <dbReference type="ChEBI" id="CHEBI:78521"/>
        <dbReference type="ChEBI" id="CHEBI:456216"/>
    </reaction>
</comment>
<evidence type="ECO:0000256" key="3">
    <source>
        <dbReference type="ARBA" id="ARBA00016923"/>
    </source>
</evidence>
<keyword evidence="7 11" id="KW-0648">Protein biosynthesis</keyword>
<evidence type="ECO:0000256" key="1">
    <source>
        <dbReference type="ARBA" id="ARBA00005306"/>
    </source>
</evidence>
<evidence type="ECO:0000256" key="10">
    <source>
        <dbReference type="ARBA" id="ARBA00047913"/>
    </source>
</evidence>
<evidence type="ECO:0000313" key="15">
    <source>
        <dbReference type="Proteomes" id="UP000322214"/>
    </source>
</evidence>
<dbReference type="Pfam" id="PF02934">
    <property type="entry name" value="GatB_N"/>
    <property type="match status" value="1"/>
</dbReference>
<dbReference type="EMBL" id="CP042912">
    <property type="protein sequence ID" value="QEG23869.1"/>
    <property type="molecule type" value="Genomic_DNA"/>
</dbReference>
<reference evidence="14 15" key="1">
    <citation type="submission" date="2019-08" db="EMBL/GenBank/DDBJ databases">
        <title>Deep-cultivation of Planctomycetes and their phenomic and genomic characterization uncovers novel biology.</title>
        <authorList>
            <person name="Wiegand S."/>
            <person name="Jogler M."/>
            <person name="Boedeker C."/>
            <person name="Pinto D."/>
            <person name="Vollmers J."/>
            <person name="Rivas-Marin E."/>
            <person name="Kohn T."/>
            <person name="Peeters S.H."/>
            <person name="Heuer A."/>
            <person name="Rast P."/>
            <person name="Oberbeckmann S."/>
            <person name="Bunk B."/>
            <person name="Jeske O."/>
            <person name="Meyerdierks A."/>
            <person name="Storesund J.E."/>
            <person name="Kallscheuer N."/>
            <person name="Luecker S."/>
            <person name="Lage O.M."/>
            <person name="Pohl T."/>
            <person name="Merkel B.J."/>
            <person name="Hornburger P."/>
            <person name="Mueller R.-W."/>
            <person name="Bruemmer F."/>
            <person name="Labrenz M."/>
            <person name="Spormann A.M."/>
            <person name="Op den Camp H."/>
            <person name="Overmann J."/>
            <person name="Amann R."/>
            <person name="Jetten M.S.M."/>
            <person name="Mascher T."/>
            <person name="Medema M.H."/>
            <person name="Devos D.P."/>
            <person name="Kaster A.-K."/>
            <person name="Ovreas L."/>
            <person name="Rohde M."/>
            <person name="Galperin M.Y."/>
            <person name="Jogler C."/>
        </authorList>
    </citation>
    <scope>NUCLEOTIDE SEQUENCE [LARGE SCALE GENOMIC DNA]</scope>
    <source>
        <strain evidence="14 15">FC18</strain>
    </source>
</reference>
<evidence type="ECO:0000256" key="11">
    <source>
        <dbReference type="HAMAP-Rule" id="MF_00121"/>
    </source>
</evidence>
<evidence type="ECO:0000256" key="2">
    <source>
        <dbReference type="ARBA" id="ARBA00011123"/>
    </source>
</evidence>
<evidence type="ECO:0000259" key="13">
    <source>
        <dbReference type="SMART" id="SM00845"/>
    </source>
</evidence>
<dbReference type="GO" id="GO:0016740">
    <property type="term" value="F:transferase activity"/>
    <property type="evidence" value="ECO:0007669"/>
    <property type="project" value="UniProtKB-KW"/>
</dbReference>
<feature type="region of interest" description="Disordered" evidence="12">
    <location>
        <begin position="259"/>
        <end position="285"/>
    </location>
</feature>
<evidence type="ECO:0000256" key="12">
    <source>
        <dbReference type="SAM" id="MobiDB-lite"/>
    </source>
</evidence>
<dbReference type="SMART" id="SM00845">
    <property type="entry name" value="GatB_Yqey"/>
    <property type="match status" value="1"/>
</dbReference>
<dbReference type="InterPro" id="IPR017958">
    <property type="entry name" value="Gln-tRNA_amidoTrfase_suB_CS"/>
</dbReference>
<dbReference type="SUPFAM" id="SSF89095">
    <property type="entry name" value="GatB/YqeY motif"/>
    <property type="match status" value="1"/>
</dbReference>
<dbReference type="GO" id="GO:0070681">
    <property type="term" value="P:glutaminyl-tRNAGln biosynthesis via transamidation"/>
    <property type="evidence" value="ECO:0007669"/>
    <property type="project" value="TreeGrafter"/>
</dbReference>
<dbReference type="InterPro" id="IPR003789">
    <property type="entry name" value="Asn/Gln_tRNA_amidoTrase-B-like"/>
</dbReference>
<sequence>MTTIDREGLKFSDAKLIIGLEVHVQLKTESKLFCGCSTQFGSNPNTQTCPVCTGMPGTLPVLNEKALALSIKTGLALNCEIARYTKWDRKNYFYPDLPKGYQISQFDKPVCGEGFVEVKIPKSDEPARKIRLERAHLEEDAGKSVHDESGKGGVSKIDLNRTGTPLLEIVTKPDIRSAEEAKAFLTELKLILGYVDVSDCNMQEGSLRCDANVNLHFTDGEEAVATPIVEIKNLNSFRAAERAITHEARRQFKEFRETGETIDDAPKQTRGWDDSAQKTTPQREKELSADYRYFPDPDLIAVVISEQEIEDAKSSLGDLPAALRETLQSEYGLNDYDSDVIVSAGREMVDYFRAVADGSGKPGKPNGKMASNWVGQEVMRYLNENAATIEAYPVAADAMAELLARVTAGEVDQTRGKEVLAEMLASGCDVQEAFDKLGIVKVDSSDLDALCQQLIEENPAVIEEIKGGKVKAVGSLIGKARKINPNVNPGVLRESILKIIGL</sequence>